<keyword evidence="1" id="KW-1003">Cell membrane</keyword>
<dbReference type="GO" id="GO:0022857">
    <property type="term" value="F:transmembrane transporter activity"/>
    <property type="evidence" value="ECO:0007669"/>
    <property type="project" value="UniProtKB-UniRule"/>
</dbReference>
<dbReference type="InterPro" id="IPR003744">
    <property type="entry name" value="YhhQ"/>
</dbReference>
<comment type="function">
    <text evidence="1">Involved in the import of queuosine (Q) precursors, required for Q precursor salvage.</text>
</comment>
<feature type="transmembrane region" description="Helical" evidence="1">
    <location>
        <begin position="106"/>
        <end position="127"/>
    </location>
</feature>
<keyword evidence="1" id="KW-1133">Transmembrane helix</keyword>
<feature type="transmembrane region" description="Helical" evidence="1">
    <location>
        <begin position="64"/>
        <end position="86"/>
    </location>
</feature>
<dbReference type="PANTHER" id="PTHR34300:SF2">
    <property type="entry name" value="QUEUOSINE PRECURSOR TRANSPORTER-RELATED"/>
    <property type="match status" value="1"/>
</dbReference>
<sequence>MRNEKYLIILVSIFAGSIAIASVLANKIINIFGLFVPAGILAYSATFIATDVISEIWGKEKANVTVLGGFLALVFVFLLVRISLLLPEAPFWHQEEAFQTIMGSTSRIIVASLIAYLVSQFHDVWAFHFWKKITKDRHLWLRNNLSTAVSQFVDSFLFVTIAFYNVLPVWPLILGQWIVKLTIALSDTPIIYFLVWLIRRKTGIIMEKNKNITSN</sequence>
<comment type="similarity">
    <text evidence="1">Belongs to the vitamin uptake transporter (VUT/ECF) (TC 2.A.88) family. Q precursor transporter subfamily.</text>
</comment>
<accession>A0A975BTB5</accession>
<dbReference type="PANTHER" id="PTHR34300">
    <property type="entry name" value="QUEUOSINE PRECURSOR TRANSPORTER-RELATED"/>
    <property type="match status" value="1"/>
</dbReference>
<keyword evidence="1" id="KW-0813">Transport</keyword>
<evidence type="ECO:0000313" key="2">
    <source>
        <dbReference type="EMBL" id="QTA91384.1"/>
    </source>
</evidence>
<keyword evidence="3" id="KW-1185">Reference proteome</keyword>
<dbReference type="KEGG" id="dmm:dnm_074510"/>
<keyword evidence="1" id="KW-0472">Membrane</keyword>
<comment type="subcellular location">
    <subcellularLocation>
        <location evidence="1">Cell membrane</location>
        <topology evidence="1">Multi-pass membrane protein</topology>
    </subcellularLocation>
</comment>
<gene>
    <name evidence="2" type="ORF">dnm_074510</name>
</gene>
<dbReference type="NCBIfam" id="TIGR00697">
    <property type="entry name" value="queuosine precursor transporter"/>
    <property type="match status" value="1"/>
</dbReference>
<dbReference type="HAMAP" id="MF_02088">
    <property type="entry name" value="Q_prec_transport"/>
    <property type="match status" value="1"/>
</dbReference>
<dbReference type="Pfam" id="PF02592">
    <property type="entry name" value="Vut_1"/>
    <property type="match status" value="1"/>
</dbReference>
<feature type="transmembrane region" description="Helical" evidence="1">
    <location>
        <begin position="173"/>
        <end position="198"/>
    </location>
</feature>
<dbReference type="AlphaFoldDB" id="A0A975BTB5"/>
<feature type="transmembrane region" description="Helical" evidence="1">
    <location>
        <begin position="31"/>
        <end position="52"/>
    </location>
</feature>
<organism evidence="2 3">
    <name type="scientific">Desulfonema magnum</name>
    <dbReference type="NCBI Taxonomy" id="45655"/>
    <lineage>
        <taxon>Bacteria</taxon>
        <taxon>Pseudomonadati</taxon>
        <taxon>Thermodesulfobacteriota</taxon>
        <taxon>Desulfobacteria</taxon>
        <taxon>Desulfobacterales</taxon>
        <taxon>Desulfococcaceae</taxon>
        <taxon>Desulfonema</taxon>
    </lineage>
</organism>
<proteinExistence type="inferred from homology"/>
<evidence type="ECO:0000313" key="3">
    <source>
        <dbReference type="Proteomes" id="UP000663722"/>
    </source>
</evidence>
<feature type="transmembrane region" description="Helical" evidence="1">
    <location>
        <begin position="7"/>
        <end position="25"/>
    </location>
</feature>
<feature type="transmembrane region" description="Helical" evidence="1">
    <location>
        <begin position="148"/>
        <end position="167"/>
    </location>
</feature>
<evidence type="ECO:0000256" key="1">
    <source>
        <dbReference type="HAMAP-Rule" id="MF_02088"/>
    </source>
</evidence>
<dbReference type="EMBL" id="CP061800">
    <property type="protein sequence ID" value="QTA91384.1"/>
    <property type="molecule type" value="Genomic_DNA"/>
</dbReference>
<reference evidence="2" key="1">
    <citation type="journal article" date="2021" name="Microb. Physiol.">
        <title>Proteogenomic Insights into the Physiology of Marine, Sulfate-Reducing, Filamentous Desulfonema limicola and Desulfonema magnum.</title>
        <authorList>
            <person name="Schnaars V."/>
            <person name="Wohlbrand L."/>
            <person name="Scheve S."/>
            <person name="Hinrichs C."/>
            <person name="Reinhardt R."/>
            <person name="Rabus R."/>
        </authorList>
    </citation>
    <scope>NUCLEOTIDE SEQUENCE</scope>
    <source>
        <strain evidence="2">4be13</strain>
    </source>
</reference>
<dbReference type="GO" id="GO:0005886">
    <property type="term" value="C:plasma membrane"/>
    <property type="evidence" value="ECO:0007669"/>
    <property type="project" value="UniProtKB-SubCell"/>
</dbReference>
<name>A0A975BTB5_9BACT</name>
<keyword evidence="1" id="KW-0812">Transmembrane</keyword>
<dbReference type="RefSeq" id="WP_207679188.1">
    <property type="nucleotide sequence ID" value="NZ_CP061800.1"/>
</dbReference>
<dbReference type="Proteomes" id="UP000663722">
    <property type="component" value="Chromosome"/>
</dbReference>
<protein>
    <recommendedName>
        <fullName evidence="1">Probable queuosine precursor transporter</fullName>
        <shortName evidence="1">Q precursor transporter</shortName>
    </recommendedName>
</protein>